<evidence type="ECO:0000313" key="2">
    <source>
        <dbReference type="Proteomes" id="UP000005707"/>
    </source>
</evidence>
<dbReference type="OrthoDB" id="1652387at2"/>
<reference evidence="1 2" key="2">
    <citation type="journal article" date="2013" name="PLoS ONE">
        <title>INDIGO - INtegrated Data Warehouse of MIcrobial GenOmes with Examples from the Red Sea Extremophiles.</title>
        <authorList>
            <person name="Alam I."/>
            <person name="Antunes A."/>
            <person name="Kamau A.A."/>
            <person name="Ba Alawi W."/>
            <person name="Kalkatawi M."/>
            <person name="Stingl U."/>
            <person name="Bajic V.B."/>
        </authorList>
    </citation>
    <scope>NUCLEOTIDE SEQUENCE [LARGE SCALE GENOMIC DNA]</scope>
    <source>
        <strain evidence="1 2">SSD-17B</strain>
    </source>
</reference>
<dbReference type="STRING" id="1033810.HLPCO_001509"/>
<name>F7PT62_9MOLU</name>
<protein>
    <submittedName>
        <fullName evidence="1">YyzF-like protein</fullName>
    </submittedName>
</protein>
<evidence type="ECO:0000313" key="1">
    <source>
        <dbReference type="EMBL" id="ERJ12523.1"/>
    </source>
</evidence>
<gene>
    <name evidence="1" type="ORF">HLPCO_001509</name>
</gene>
<comment type="caution">
    <text evidence="1">The sequence shown here is derived from an EMBL/GenBank/DDBJ whole genome shotgun (WGS) entry which is preliminary data.</text>
</comment>
<dbReference type="EMBL" id="AFNU02000004">
    <property type="protein sequence ID" value="ERJ12523.1"/>
    <property type="molecule type" value="Genomic_DNA"/>
</dbReference>
<organism evidence="1 2">
    <name type="scientific">Haloplasma contractile SSD-17B</name>
    <dbReference type="NCBI Taxonomy" id="1033810"/>
    <lineage>
        <taxon>Bacteria</taxon>
        <taxon>Bacillati</taxon>
        <taxon>Mycoplasmatota</taxon>
        <taxon>Mollicutes</taxon>
        <taxon>Haloplasmatales</taxon>
        <taxon>Haloplasmataceae</taxon>
        <taxon>Haloplasma</taxon>
    </lineage>
</organism>
<proteinExistence type="predicted"/>
<dbReference type="AlphaFoldDB" id="F7PT62"/>
<dbReference type="InParanoid" id="F7PT62"/>
<accession>F7PT62</accession>
<keyword evidence="2" id="KW-1185">Reference proteome</keyword>
<reference evidence="1 2" key="1">
    <citation type="journal article" date="2011" name="J. Bacteriol.">
        <title>Genome sequence of Haloplasma contractile, an unusual contractile bacterium from a deep-sea anoxic brine lake.</title>
        <authorList>
            <person name="Antunes A."/>
            <person name="Alam I."/>
            <person name="El Dorry H."/>
            <person name="Siam R."/>
            <person name="Robertson A."/>
            <person name="Bajic V.B."/>
            <person name="Stingl U."/>
        </authorList>
    </citation>
    <scope>NUCLEOTIDE SEQUENCE [LARGE SCALE GENOMIC DNA]</scope>
    <source>
        <strain evidence="1 2">SSD-17B</strain>
    </source>
</reference>
<dbReference type="Proteomes" id="UP000005707">
    <property type="component" value="Unassembled WGS sequence"/>
</dbReference>
<sequence>MYKVFVCEEHTDIGIEKVLDLNKLPIVEETEQSHRCELCDQLSRYIVKSGDDFEG</sequence>
<dbReference type="RefSeq" id="WP_008824898.1">
    <property type="nucleotide sequence ID" value="NZ_AFNU02000004.1"/>
</dbReference>